<dbReference type="OrthoDB" id="406156at2759"/>
<feature type="domain" description="Isopenicillin N synthase-like Fe(2+) 2OG dioxygenase" evidence="2">
    <location>
        <begin position="193"/>
        <end position="276"/>
    </location>
</feature>
<name>A0A167XIN6_CORFA</name>
<dbReference type="EMBL" id="AZHB01000009">
    <property type="protein sequence ID" value="OAA65018.1"/>
    <property type="molecule type" value="Genomic_DNA"/>
</dbReference>
<evidence type="ECO:0000256" key="1">
    <source>
        <dbReference type="ARBA" id="ARBA00008056"/>
    </source>
</evidence>
<dbReference type="SUPFAM" id="SSF51197">
    <property type="entry name" value="Clavaminate synthase-like"/>
    <property type="match status" value="1"/>
</dbReference>
<comment type="caution">
    <text evidence="4">The sequence shown here is derived from an EMBL/GenBank/DDBJ whole genome shotgun (WGS) entry which is preliminary data.</text>
</comment>
<dbReference type="Gene3D" id="2.60.120.330">
    <property type="entry name" value="B-lactam Antibiotic, Isopenicillin N Synthase, Chain"/>
    <property type="match status" value="1"/>
</dbReference>
<accession>A0A167XIN6</accession>
<protein>
    <submittedName>
        <fullName evidence="4">Oxoglutarate/iron-dependent oxygenase</fullName>
    </submittedName>
</protein>
<proteinExistence type="inferred from homology"/>
<evidence type="ECO:0000313" key="5">
    <source>
        <dbReference type="Proteomes" id="UP000076744"/>
    </source>
</evidence>
<dbReference type="InterPro" id="IPR044861">
    <property type="entry name" value="IPNS-like_FE2OG_OXY"/>
</dbReference>
<dbReference type="RefSeq" id="XP_018704990.1">
    <property type="nucleotide sequence ID" value="XM_018848034.1"/>
</dbReference>
<dbReference type="Proteomes" id="UP000076744">
    <property type="component" value="Unassembled WGS sequence"/>
</dbReference>
<reference evidence="4 5" key="1">
    <citation type="journal article" date="2016" name="Genome Biol. Evol.">
        <title>Divergent and convergent evolution of fungal pathogenicity.</title>
        <authorList>
            <person name="Shang Y."/>
            <person name="Xiao G."/>
            <person name="Zheng P."/>
            <person name="Cen K."/>
            <person name="Zhan S."/>
            <person name="Wang C."/>
        </authorList>
    </citation>
    <scope>NUCLEOTIDE SEQUENCE [LARGE SCALE GENOMIC DNA]</scope>
    <source>
        <strain evidence="4 5">ARSEF 2679</strain>
    </source>
</reference>
<dbReference type="STRING" id="1081104.A0A167XIN6"/>
<dbReference type="InterPro" id="IPR027443">
    <property type="entry name" value="IPNS-like_sf"/>
</dbReference>
<dbReference type="PANTHER" id="PTHR47990">
    <property type="entry name" value="2-OXOGLUTARATE (2OG) AND FE(II)-DEPENDENT OXYGENASE SUPERFAMILY PROTEIN-RELATED"/>
    <property type="match status" value="1"/>
</dbReference>
<organism evidence="4 5">
    <name type="scientific">Cordyceps fumosorosea (strain ARSEF 2679)</name>
    <name type="common">Isaria fumosorosea</name>
    <dbReference type="NCBI Taxonomy" id="1081104"/>
    <lineage>
        <taxon>Eukaryota</taxon>
        <taxon>Fungi</taxon>
        <taxon>Dikarya</taxon>
        <taxon>Ascomycota</taxon>
        <taxon>Pezizomycotina</taxon>
        <taxon>Sordariomycetes</taxon>
        <taxon>Hypocreomycetidae</taxon>
        <taxon>Hypocreales</taxon>
        <taxon>Cordycipitaceae</taxon>
        <taxon>Cordyceps</taxon>
    </lineage>
</organism>
<keyword evidence="5" id="KW-1185">Reference proteome</keyword>
<sequence>MAEPTQTQSQNLLPYHHPPETKERLQYANLTTIDLGEFDKPGGKERLAAQLTVAVHNVGFFYVTNFGLNPDEINRQYAIGREFFALPEDVRRSYRAPLEEGIYNGYQPLGSIEVLPGLSCIKMSGSIPTSSGSTGPRLSASTATSTRTLPSSCCASSPLVLELPEQHISDGHLYESNCDSGLRYINYRARSAEANERFQDLYSRGHTDNGTTTLLFQQPVAALQVRKGGREESPWEWIRVPEGVVSVNVADVLSMLSGGYLRSGVHRVVVPPEDQRARDQLGLLYFVRPSDRLPLRRWDSPLLRRLGYCEEEGKGGGEGEVPALEWTRARIRNNWSRSPTDADAGVSMAGFSVKQFYD</sequence>
<evidence type="ECO:0000259" key="2">
    <source>
        <dbReference type="Pfam" id="PF03171"/>
    </source>
</evidence>
<dbReference type="Pfam" id="PF03171">
    <property type="entry name" value="2OG-FeII_Oxy"/>
    <property type="match status" value="1"/>
</dbReference>
<evidence type="ECO:0000259" key="3">
    <source>
        <dbReference type="Pfam" id="PF14226"/>
    </source>
</evidence>
<comment type="similarity">
    <text evidence="1">Belongs to the iron/ascorbate-dependent oxidoreductase family.</text>
</comment>
<gene>
    <name evidence="4" type="ORF">ISF_04428</name>
</gene>
<dbReference type="InterPro" id="IPR026992">
    <property type="entry name" value="DIOX_N"/>
</dbReference>
<evidence type="ECO:0000313" key="4">
    <source>
        <dbReference type="EMBL" id="OAA65018.1"/>
    </source>
</evidence>
<feature type="domain" description="Non-haem dioxygenase N-terminal" evidence="3">
    <location>
        <begin position="32"/>
        <end position="111"/>
    </location>
</feature>
<dbReference type="AlphaFoldDB" id="A0A167XIN6"/>
<dbReference type="Pfam" id="PF14226">
    <property type="entry name" value="DIOX_N"/>
    <property type="match status" value="1"/>
</dbReference>
<dbReference type="GeneID" id="30020720"/>
<dbReference type="InterPro" id="IPR050231">
    <property type="entry name" value="Iron_ascorbate_oxido_reductase"/>
</dbReference>